<evidence type="ECO:0000259" key="1">
    <source>
        <dbReference type="Pfam" id="PF16190"/>
    </source>
</evidence>
<gene>
    <name evidence="3" type="primary">UBA6_3</name>
    <name evidence="3" type="ORF">OS493_033770</name>
</gene>
<accession>A0A9W9Z901</accession>
<keyword evidence="3" id="KW-0436">Ligase</keyword>
<dbReference type="InterPro" id="IPR032420">
    <property type="entry name" value="E1_4HB"/>
</dbReference>
<feature type="domain" description="Ubiquitin-activating enzyme E1 four-helix bundle" evidence="2">
    <location>
        <begin position="43"/>
        <end position="106"/>
    </location>
</feature>
<reference evidence="3" key="1">
    <citation type="submission" date="2023-01" db="EMBL/GenBank/DDBJ databases">
        <title>Genome assembly of the deep-sea coral Lophelia pertusa.</title>
        <authorList>
            <person name="Herrera S."/>
            <person name="Cordes E."/>
        </authorList>
    </citation>
    <scope>NUCLEOTIDE SEQUENCE</scope>
    <source>
        <strain evidence="3">USNM1676648</strain>
        <tissue evidence="3">Polyp</tissue>
    </source>
</reference>
<dbReference type="OrthoDB" id="10252231at2759"/>
<dbReference type="Pfam" id="PF16190">
    <property type="entry name" value="E1_FCCH"/>
    <property type="match status" value="1"/>
</dbReference>
<protein>
    <submittedName>
        <fullName evidence="3">Ubiquitin-like modifier-activating enzyme 6</fullName>
        <ecNumber evidence="3">6.2.1.45</ecNumber>
    </submittedName>
</protein>
<name>A0A9W9Z901_9CNID</name>
<dbReference type="Gene3D" id="3.40.50.12550">
    <property type="entry name" value="Ubiquitin-activating enzyme E1, inactive adenylation domain, subdomain 2"/>
    <property type="match status" value="1"/>
</dbReference>
<organism evidence="3 4">
    <name type="scientific">Desmophyllum pertusum</name>
    <dbReference type="NCBI Taxonomy" id="174260"/>
    <lineage>
        <taxon>Eukaryota</taxon>
        <taxon>Metazoa</taxon>
        <taxon>Cnidaria</taxon>
        <taxon>Anthozoa</taxon>
        <taxon>Hexacorallia</taxon>
        <taxon>Scleractinia</taxon>
        <taxon>Caryophylliina</taxon>
        <taxon>Caryophylliidae</taxon>
        <taxon>Desmophyllum</taxon>
    </lineage>
</organism>
<dbReference type="EMBL" id="MU826395">
    <property type="protein sequence ID" value="KAJ7376609.1"/>
    <property type="molecule type" value="Genomic_DNA"/>
</dbReference>
<dbReference type="Proteomes" id="UP001163046">
    <property type="component" value="Unassembled WGS sequence"/>
</dbReference>
<dbReference type="Pfam" id="PF16191">
    <property type="entry name" value="E1_4HB"/>
    <property type="match status" value="1"/>
</dbReference>
<evidence type="ECO:0000313" key="4">
    <source>
        <dbReference type="Proteomes" id="UP001163046"/>
    </source>
</evidence>
<evidence type="ECO:0000313" key="3">
    <source>
        <dbReference type="EMBL" id="KAJ7376609.1"/>
    </source>
</evidence>
<sequence>MIALNGSEQTVKVLSPYAFSICDTTGPEYETYQYGGIARQVKTESLETQLSKPDILTADLSKMEVPLQLHFGIHALHLFEEQYGRLPEIRSSSDATKLYELAKSLNEKAATKADSLDEKLLLHLAFTSRGCFPPLAASLGGIVGQEVLKALTGKYTPLKTVALY</sequence>
<dbReference type="EC" id="6.2.1.45" evidence="3"/>
<dbReference type="SUPFAM" id="SSF69572">
    <property type="entry name" value="Activating enzymes of the ubiquitin-like proteins"/>
    <property type="match status" value="1"/>
</dbReference>
<dbReference type="InterPro" id="IPR035985">
    <property type="entry name" value="Ubiquitin-activating_enz"/>
</dbReference>
<proteinExistence type="predicted"/>
<dbReference type="GO" id="GO:0004839">
    <property type="term" value="F:ubiquitin activating enzyme activity"/>
    <property type="evidence" value="ECO:0007669"/>
    <property type="project" value="UniProtKB-EC"/>
</dbReference>
<keyword evidence="4" id="KW-1185">Reference proteome</keyword>
<feature type="domain" description="Ubiquitin-activating enzyme E1 FCCH" evidence="1">
    <location>
        <begin position="1"/>
        <end position="42"/>
    </location>
</feature>
<comment type="caution">
    <text evidence="3">The sequence shown here is derived from an EMBL/GenBank/DDBJ whole genome shotgun (WGS) entry which is preliminary data.</text>
</comment>
<dbReference type="InterPro" id="IPR032418">
    <property type="entry name" value="E1_FCCH"/>
</dbReference>
<evidence type="ECO:0000259" key="2">
    <source>
        <dbReference type="Pfam" id="PF16191"/>
    </source>
</evidence>
<dbReference type="AlphaFoldDB" id="A0A9W9Z901"/>